<name>A0A1H6BZA4_9VIBR</name>
<dbReference type="GO" id="GO:0016740">
    <property type="term" value="F:transferase activity"/>
    <property type="evidence" value="ECO:0007669"/>
    <property type="project" value="UniProtKB-KW"/>
</dbReference>
<evidence type="ECO:0000313" key="3">
    <source>
        <dbReference type="Proteomes" id="UP000236721"/>
    </source>
</evidence>
<accession>A0A1H6BZA4</accession>
<protein>
    <submittedName>
        <fullName evidence="2">Glycosyltransferase involved in cell wall bisynthesis</fullName>
    </submittedName>
</protein>
<feature type="transmembrane region" description="Helical" evidence="1">
    <location>
        <begin position="55"/>
        <end position="74"/>
    </location>
</feature>
<keyword evidence="2" id="KW-0808">Transferase</keyword>
<dbReference type="Pfam" id="PF13692">
    <property type="entry name" value="Glyco_trans_1_4"/>
    <property type="match status" value="1"/>
</dbReference>
<dbReference type="AlphaFoldDB" id="A0A1H6BZA4"/>
<evidence type="ECO:0000313" key="2">
    <source>
        <dbReference type="EMBL" id="SEG65992.1"/>
    </source>
</evidence>
<dbReference type="SUPFAM" id="SSF53756">
    <property type="entry name" value="UDP-Glycosyltransferase/glycogen phosphorylase"/>
    <property type="match status" value="1"/>
</dbReference>
<keyword evidence="1" id="KW-0812">Transmembrane</keyword>
<proteinExistence type="predicted"/>
<dbReference type="Proteomes" id="UP000236721">
    <property type="component" value="Unassembled WGS sequence"/>
</dbReference>
<keyword evidence="3" id="KW-1185">Reference proteome</keyword>
<sequence>MSKYISKCYVVRSLPLVRDSRLQRYNEFLDEDVVYITWEDHDKCNKFLRFGRKDYHLVISYPLFLLRLFVLSLFKMRKQDKVICMDLDTYIPIKLAGMFKRIKIYLDIVDPIAETKFRNFAYPKLFDWIECFIVSKSSRVILPGKSRIDYYLDKLSLTSLTLSTTPLICENVPKINRSDKFPVFNENSNNGIRIGYFGSLDDTRGILELIGFFKNRPDFRILIAGMGSLDDKIKQLSTEIDNLTFLGKYEPVEIQRLYSYVDFVWAYYSPEVFLHKYACPNKYYEHLAFKVPIIVNEIIPQSQKILQMNTGIVIDNELDDNCFSKMSDMILNYSYQLSDFDVWEKEYSNYSFSID</sequence>
<dbReference type="Gene3D" id="3.40.50.2000">
    <property type="entry name" value="Glycogen Phosphorylase B"/>
    <property type="match status" value="1"/>
</dbReference>
<keyword evidence="1" id="KW-0472">Membrane</keyword>
<gene>
    <name evidence="2" type="ORF">SAMN04488244_1289</name>
</gene>
<organism evidence="2 3">
    <name type="scientific">Vibrio hangzhouensis</name>
    <dbReference type="NCBI Taxonomy" id="462991"/>
    <lineage>
        <taxon>Bacteria</taxon>
        <taxon>Pseudomonadati</taxon>
        <taxon>Pseudomonadota</taxon>
        <taxon>Gammaproteobacteria</taxon>
        <taxon>Vibrionales</taxon>
        <taxon>Vibrionaceae</taxon>
        <taxon>Vibrio</taxon>
    </lineage>
</organism>
<dbReference type="EMBL" id="FNVG01000028">
    <property type="protein sequence ID" value="SEG65992.1"/>
    <property type="molecule type" value="Genomic_DNA"/>
</dbReference>
<keyword evidence="1" id="KW-1133">Transmembrane helix</keyword>
<evidence type="ECO:0000256" key="1">
    <source>
        <dbReference type="SAM" id="Phobius"/>
    </source>
</evidence>
<reference evidence="3" key="1">
    <citation type="submission" date="2016-10" db="EMBL/GenBank/DDBJ databases">
        <authorList>
            <person name="Varghese N."/>
            <person name="Submissions S."/>
        </authorList>
    </citation>
    <scope>NUCLEOTIDE SEQUENCE [LARGE SCALE GENOMIC DNA]</scope>
    <source>
        <strain evidence="3">CGMCC 1.7062</strain>
    </source>
</reference>